<organism evidence="2 3">
    <name type="scientific">Bacillus cereus MC67</name>
    <dbReference type="NCBI Taxonomy" id="1053219"/>
    <lineage>
        <taxon>Bacteria</taxon>
        <taxon>Bacillati</taxon>
        <taxon>Bacillota</taxon>
        <taxon>Bacilli</taxon>
        <taxon>Bacillales</taxon>
        <taxon>Bacillaceae</taxon>
        <taxon>Bacillus</taxon>
        <taxon>Bacillus cereus group</taxon>
    </lineage>
</organism>
<keyword evidence="1" id="KW-0812">Transmembrane</keyword>
<protein>
    <submittedName>
        <fullName evidence="2">Uncharacterized protein</fullName>
    </submittedName>
</protein>
<dbReference type="PATRIC" id="fig|1053219.3.peg.5249"/>
<evidence type="ECO:0000256" key="1">
    <source>
        <dbReference type="SAM" id="Phobius"/>
    </source>
</evidence>
<evidence type="ECO:0000313" key="3">
    <source>
        <dbReference type="Proteomes" id="UP000006997"/>
    </source>
</evidence>
<dbReference type="HOGENOM" id="CLU_1745958_0_0_9"/>
<proteinExistence type="predicted"/>
<reference evidence="2 3" key="1">
    <citation type="submission" date="2012-04" db="EMBL/GenBank/DDBJ databases">
        <title>The Genome Sequence of Bacillus cereus MC67.</title>
        <authorList>
            <consortium name="The Broad Institute Genome Sequencing Platform"/>
            <consortium name="The Broad Institute Genome Sequencing Center for Infectious Disease"/>
            <person name="Feldgarden M."/>
            <person name="Van der Auwera G.A."/>
            <person name="Mahillon J."/>
            <person name="Duprez V."/>
            <person name="Timmery S."/>
            <person name="Mattelet C."/>
            <person name="Dierick K."/>
            <person name="Sun M."/>
            <person name="Yu Z."/>
            <person name="Zhu L."/>
            <person name="Hu X."/>
            <person name="Shank E.B."/>
            <person name="Swiecicka I."/>
            <person name="Hansen B.M."/>
            <person name="Andrup L."/>
            <person name="Young S.K."/>
            <person name="Zeng Q."/>
            <person name="Gargeya S."/>
            <person name="Fitzgerald M."/>
            <person name="Haas B."/>
            <person name="Abouelleil A."/>
            <person name="Alvarado L."/>
            <person name="Arachchi H.M."/>
            <person name="Berlin A."/>
            <person name="Chapman S.B."/>
            <person name="Goldberg J."/>
            <person name="Griggs A."/>
            <person name="Gujja S."/>
            <person name="Hansen M."/>
            <person name="Howarth C."/>
            <person name="Imamovic A."/>
            <person name="Larimer J."/>
            <person name="McCowen C."/>
            <person name="Montmayeur A."/>
            <person name="Murphy C."/>
            <person name="Neiman D."/>
            <person name="Pearson M."/>
            <person name="Priest M."/>
            <person name="Roberts A."/>
            <person name="Saif S."/>
            <person name="Shea T."/>
            <person name="Sisk P."/>
            <person name="Sykes S."/>
            <person name="Wortman J."/>
            <person name="Nusbaum C."/>
            <person name="Birren B."/>
        </authorList>
    </citation>
    <scope>NUCLEOTIDE SEQUENCE [LARGE SCALE GENOMIC DNA]</scope>
    <source>
        <strain evidence="2 3">MC67</strain>
    </source>
</reference>
<feature type="transmembrane region" description="Helical" evidence="1">
    <location>
        <begin position="51"/>
        <end position="72"/>
    </location>
</feature>
<feature type="transmembrane region" description="Helical" evidence="1">
    <location>
        <begin position="108"/>
        <end position="133"/>
    </location>
</feature>
<gene>
    <name evidence="2" type="ORF">II3_05131</name>
</gene>
<accession>J8EAF8</accession>
<keyword evidence="1" id="KW-0472">Membrane</keyword>
<comment type="caution">
    <text evidence="2">The sequence shown here is derived from an EMBL/GenBank/DDBJ whole genome shotgun (WGS) entry which is preliminary data.</text>
</comment>
<keyword evidence="1" id="KW-1133">Transmembrane helix</keyword>
<dbReference type="EMBL" id="AHEN01000048">
    <property type="protein sequence ID" value="EJQ93981.1"/>
    <property type="molecule type" value="Genomic_DNA"/>
</dbReference>
<dbReference type="AlphaFoldDB" id="J8EAF8"/>
<name>J8EAF8_BACCE</name>
<evidence type="ECO:0000313" key="2">
    <source>
        <dbReference type="EMBL" id="EJQ93981.1"/>
    </source>
</evidence>
<sequence length="149" mass="17439">MLIIKCKYFPGENNLIYFERTVCFEKKSRIYCFAKFHFNRLAAHNYRYGSIYFSSIVYLLIGCFILSLKYGLMGTVKNVEKRLPTWANFGVIEKPVNRRVTKPFQFRGGLIVSLALGFVEMVIKGLCISYFILGLETYVYRLIRKNARV</sequence>
<dbReference type="Proteomes" id="UP000006997">
    <property type="component" value="Unassembled WGS sequence"/>
</dbReference>